<comment type="caution">
    <text evidence="2">The sequence shown here is derived from an EMBL/GenBank/DDBJ whole genome shotgun (WGS) entry which is preliminary data.</text>
</comment>
<organism evidence="2 3">
    <name type="scientific">Paenibacillus hemerocallicola</name>
    <dbReference type="NCBI Taxonomy" id="1172614"/>
    <lineage>
        <taxon>Bacteria</taxon>
        <taxon>Bacillati</taxon>
        <taxon>Bacillota</taxon>
        <taxon>Bacilli</taxon>
        <taxon>Bacillales</taxon>
        <taxon>Paenibacillaceae</taxon>
        <taxon>Paenibacillus</taxon>
    </lineage>
</organism>
<dbReference type="RefSeq" id="WP_139607038.1">
    <property type="nucleotide sequence ID" value="NZ_VDCQ01000082.1"/>
</dbReference>
<keyword evidence="3" id="KW-1185">Reference proteome</keyword>
<protein>
    <submittedName>
        <fullName evidence="2">Spore maturation protein cgeB</fullName>
    </submittedName>
</protein>
<dbReference type="EMBL" id="VDCQ01000082">
    <property type="protein sequence ID" value="TNJ60644.1"/>
    <property type="molecule type" value="Genomic_DNA"/>
</dbReference>
<sequence length="363" mass="41049">MPTKKAVWPLGWEDGYRAGRQEGRRLGTCEAISRQLRFEAPVLELRVLYVRTGLWSYDPLDQGIIDALRQLVREVHVAVPTDDTVALAASVRPDLVLSLNSVECLSVAKVDAIRGMGIRTAVWFTDDPYFIDATKHIAPHYDYVFTLEEACVPVYRELGCANVAHVPFGANTAYYLPKRTEARFEADICFIGSAFVNRAAFFDRIASYLQRKKVFIAGYWWERMANFPMLAGQIRNGQWVSPEETASFYNRAKIVINLHRSIDDETNQNVGGIPALSVNPRSFEIGACGAFQLTDVRHSLGAAFAPGEEIATYASPEELIEKADYYLNHEEERQTIALRGYARTMREHTYPRRVRQLLVTVFG</sequence>
<dbReference type="Proteomes" id="UP000307943">
    <property type="component" value="Unassembled WGS sequence"/>
</dbReference>
<name>A0A5C4SZX7_9BACL</name>
<proteinExistence type="predicted"/>
<dbReference type="Pfam" id="PF13524">
    <property type="entry name" value="Glyco_trans_1_2"/>
    <property type="match status" value="1"/>
</dbReference>
<dbReference type="InterPro" id="IPR055259">
    <property type="entry name" value="YkvP/CgeB_Glyco_trans-like"/>
</dbReference>
<evidence type="ECO:0000313" key="3">
    <source>
        <dbReference type="Proteomes" id="UP000307943"/>
    </source>
</evidence>
<evidence type="ECO:0000259" key="1">
    <source>
        <dbReference type="Pfam" id="PF13524"/>
    </source>
</evidence>
<dbReference type="OrthoDB" id="110463at2"/>
<feature type="domain" description="Spore protein YkvP/CgeB glycosyl transferase-like" evidence="1">
    <location>
        <begin position="201"/>
        <end position="358"/>
    </location>
</feature>
<dbReference type="AlphaFoldDB" id="A0A5C4SZX7"/>
<evidence type="ECO:0000313" key="2">
    <source>
        <dbReference type="EMBL" id="TNJ60644.1"/>
    </source>
</evidence>
<gene>
    <name evidence="2" type="ORF">FE784_35810</name>
</gene>
<accession>A0A5C4SZX7</accession>
<dbReference type="SUPFAM" id="SSF53756">
    <property type="entry name" value="UDP-Glycosyltransferase/glycogen phosphorylase"/>
    <property type="match status" value="1"/>
</dbReference>
<reference evidence="2 3" key="1">
    <citation type="submission" date="2019-05" db="EMBL/GenBank/DDBJ databases">
        <title>We sequenced the genome of Paenibacillus hemerocallicola KCTC 33185 for further insight into its adaptation and study the phylogeny of Paenibacillus.</title>
        <authorList>
            <person name="Narsing Rao M.P."/>
        </authorList>
    </citation>
    <scope>NUCLEOTIDE SEQUENCE [LARGE SCALE GENOMIC DNA]</scope>
    <source>
        <strain evidence="2 3">KCTC 33185</strain>
    </source>
</reference>